<dbReference type="Proteomes" id="UP000637632">
    <property type="component" value="Unassembled WGS sequence"/>
</dbReference>
<name>A0ABR6XCA1_9BURK</name>
<gene>
    <name evidence="1" type="ORF">H8K26_02020</name>
</gene>
<dbReference type="RefSeq" id="WP_190477016.1">
    <property type="nucleotide sequence ID" value="NZ_JACOFT010000001.1"/>
</dbReference>
<evidence type="ECO:0000313" key="1">
    <source>
        <dbReference type="EMBL" id="MBC3810205.1"/>
    </source>
</evidence>
<proteinExistence type="predicted"/>
<organism evidence="1 2">
    <name type="scientific">Undibacterium aquatile</name>
    <dbReference type="NCBI Taxonomy" id="1537398"/>
    <lineage>
        <taxon>Bacteria</taxon>
        <taxon>Pseudomonadati</taxon>
        <taxon>Pseudomonadota</taxon>
        <taxon>Betaproteobacteria</taxon>
        <taxon>Burkholderiales</taxon>
        <taxon>Oxalobacteraceae</taxon>
        <taxon>Undibacterium</taxon>
    </lineage>
</organism>
<reference evidence="1 2" key="1">
    <citation type="submission" date="2020-08" db="EMBL/GenBank/DDBJ databases">
        <title>Novel species isolated from subtropical streams in China.</title>
        <authorList>
            <person name="Lu H."/>
        </authorList>
    </citation>
    <scope>NUCLEOTIDE SEQUENCE [LARGE SCALE GENOMIC DNA]</scope>
    <source>
        <strain evidence="1 2">CCTCC AB 2015119</strain>
    </source>
</reference>
<accession>A0ABR6XCA1</accession>
<sequence length="178" mass="20184">MTMTLLEILDSVVKIGLGAAITAFATYKSNKLNHLNDRNKDIRAHKIKTLELIADRCDAYFVAYRKLHNRLEGIRKRMDTADEVSLNEAQQKTIKECDTELNSTFDAASSARARLRLLQAIDAEAILGEIGAGIAEYRNKVMFEKVLPSAEMAKKYSDDFVMLRRSFDKELSKFYANV</sequence>
<dbReference type="EMBL" id="JACOFT010000001">
    <property type="protein sequence ID" value="MBC3810205.1"/>
    <property type="molecule type" value="Genomic_DNA"/>
</dbReference>
<keyword evidence="2" id="KW-1185">Reference proteome</keyword>
<evidence type="ECO:0000313" key="2">
    <source>
        <dbReference type="Proteomes" id="UP000637632"/>
    </source>
</evidence>
<comment type="caution">
    <text evidence="1">The sequence shown here is derived from an EMBL/GenBank/DDBJ whole genome shotgun (WGS) entry which is preliminary data.</text>
</comment>
<protein>
    <submittedName>
        <fullName evidence="1">Uncharacterized protein</fullName>
    </submittedName>
</protein>